<proteinExistence type="predicted"/>
<feature type="domain" description="Transposase IS4-like" evidence="1">
    <location>
        <begin position="11"/>
        <end position="159"/>
    </location>
</feature>
<name>A0ABT6Z106_9BACT</name>
<comment type="caution">
    <text evidence="2">The sequence shown here is derived from an EMBL/GenBank/DDBJ whole genome shotgun (WGS) entry which is preliminary data.</text>
</comment>
<protein>
    <submittedName>
        <fullName evidence="2">Transposase</fullName>
    </submittedName>
</protein>
<dbReference type="EMBL" id="JASHIE010000006">
    <property type="protein sequence ID" value="MDI9874797.1"/>
    <property type="molecule type" value="Genomic_DNA"/>
</dbReference>
<keyword evidence="3" id="KW-1185">Reference proteome</keyword>
<accession>A0ABT6Z106</accession>
<evidence type="ECO:0000313" key="3">
    <source>
        <dbReference type="Proteomes" id="UP001225761"/>
    </source>
</evidence>
<organism evidence="2 3">
    <name type="scientific">Flectobacillus rivi</name>
    <dbReference type="NCBI Taxonomy" id="2984209"/>
    <lineage>
        <taxon>Bacteria</taxon>
        <taxon>Pseudomonadati</taxon>
        <taxon>Bacteroidota</taxon>
        <taxon>Cytophagia</taxon>
        <taxon>Cytophagales</taxon>
        <taxon>Flectobacillaceae</taxon>
        <taxon>Flectobacillus</taxon>
    </lineage>
</organism>
<dbReference type="Gene3D" id="3.90.350.10">
    <property type="entry name" value="Transposase Inhibitor Protein From Tn5, Chain A, domain 1"/>
    <property type="match status" value="1"/>
</dbReference>
<dbReference type="Proteomes" id="UP001225761">
    <property type="component" value="Unassembled WGS sequence"/>
</dbReference>
<gene>
    <name evidence="2" type="ORF">QM481_09700</name>
</gene>
<evidence type="ECO:0000313" key="2">
    <source>
        <dbReference type="EMBL" id="MDI9874797.1"/>
    </source>
</evidence>
<sequence length="220" mass="25863">MANCLYPLKEMTLIADREYVGRQWFNDLIEKFELNFVIRISETDYKLDLQCQGKSYAQLLKKAKKGKLVEQTLTLGNQTLRIVATKNQTPENQGDSLIILITNLSLKRQKNLAVYKLRWQIECLFKCLKSNGFNLEMIAFKDHKKIRLLFCIVIACYVLCVREGLKNFKQITVRQKANTKYESIFRKGYSLISKHCQQLVLLLEWCLEKYNTNKIRPKPQ</sequence>
<dbReference type="InterPro" id="IPR002559">
    <property type="entry name" value="Transposase_11"/>
</dbReference>
<dbReference type="Pfam" id="PF01609">
    <property type="entry name" value="DDE_Tnp_1"/>
    <property type="match status" value="1"/>
</dbReference>
<evidence type="ECO:0000259" key="1">
    <source>
        <dbReference type="Pfam" id="PF01609"/>
    </source>
</evidence>
<dbReference type="RefSeq" id="WP_283381600.1">
    <property type="nucleotide sequence ID" value="NZ_JASHIE010000006.1"/>
</dbReference>
<dbReference type="InterPro" id="IPR012337">
    <property type="entry name" value="RNaseH-like_sf"/>
</dbReference>
<dbReference type="SUPFAM" id="SSF53098">
    <property type="entry name" value="Ribonuclease H-like"/>
    <property type="match status" value="1"/>
</dbReference>
<dbReference type="PANTHER" id="PTHR33258">
    <property type="entry name" value="TRANSPOSASE INSL FOR INSERTION SEQUENCE ELEMENT IS186A-RELATED"/>
    <property type="match status" value="1"/>
</dbReference>
<reference evidence="2 3" key="1">
    <citation type="submission" date="2023-05" db="EMBL/GenBank/DDBJ databases">
        <title>Novel species of genus Flectobacillus isolated from stream in China.</title>
        <authorList>
            <person name="Lu H."/>
        </authorList>
    </citation>
    <scope>NUCLEOTIDE SEQUENCE [LARGE SCALE GENOMIC DNA]</scope>
    <source>
        <strain evidence="2 3">LFS242W</strain>
    </source>
</reference>
<dbReference type="PANTHER" id="PTHR33258:SF1">
    <property type="entry name" value="TRANSPOSASE INSL FOR INSERTION SEQUENCE ELEMENT IS186A-RELATED"/>
    <property type="match status" value="1"/>
</dbReference>